<proteinExistence type="predicted"/>
<sequence>MPKPKIQWKPDAFYNLRRATGVVRDVEARGRRVKAAAGEGFEMTSRQGARNPQGRWRVTIFPRTIKAARRNAKDNTLVKALNAGRSR</sequence>
<gene>
    <name evidence="1" type="ORF">KV110_01530</name>
</gene>
<dbReference type="Proteomes" id="UP000694257">
    <property type="component" value="Chromosome"/>
</dbReference>
<organism evidence="1 2">
    <name type="scientific">Nocardia iowensis</name>
    <dbReference type="NCBI Taxonomy" id="204891"/>
    <lineage>
        <taxon>Bacteria</taxon>
        <taxon>Bacillati</taxon>
        <taxon>Actinomycetota</taxon>
        <taxon>Actinomycetes</taxon>
        <taxon>Mycobacteriales</taxon>
        <taxon>Nocardiaceae</taxon>
        <taxon>Nocardia</taxon>
    </lineage>
</organism>
<dbReference type="RefSeq" id="WP_218472751.1">
    <property type="nucleotide sequence ID" value="NZ_BAABJN010000009.1"/>
</dbReference>
<protein>
    <recommendedName>
        <fullName evidence="3">Phage protein</fullName>
    </recommendedName>
</protein>
<accession>A0ABX8RSD4</accession>
<evidence type="ECO:0008006" key="3">
    <source>
        <dbReference type="Google" id="ProtNLM"/>
    </source>
</evidence>
<keyword evidence="2" id="KW-1185">Reference proteome</keyword>
<reference evidence="1 2" key="1">
    <citation type="submission" date="2021-07" db="EMBL/GenBank/DDBJ databases">
        <title>Whole Genome Sequence of Nocardia Iowensis.</title>
        <authorList>
            <person name="Lamm A."/>
            <person name="Collins-Fairclough A.M."/>
            <person name="Bunk B."/>
            <person name="Sproer C."/>
        </authorList>
    </citation>
    <scope>NUCLEOTIDE SEQUENCE [LARGE SCALE GENOMIC DNA]</scope>
    <source>
        <strain evidence="1 2">NRRL 5646</strain>
    </source>
</reference>
<name>A0ABX8RSD4_NOCIO</name>
<dbReference type="EMBL" id="CP078145">
    <property type="protein sequence ID" value="QXN91902.1"/>
    <property type="molecule type" value="Genomic_DNA"/>
</dbReference>
<evidence type="ECO:0000313" key="1">
    <source>
        <dbReference type="EMBL" id="QXN91902.1"/>
    </source>
</evidence>
<evidence type="ECO:0000313" key="2">
    <source>
        <dbReference type="Proteomes" id="UP000694257"/>
    </source>
</evidence>